<keyword evidence="2" id="KW-0812">Transmembrane</keyword>
<dbReference type="Proteomes" id="UP001165080">
    <property type="component" value="Unassembled WGS sequence"/>
</dbReference>
<evidence type="ECO:0008006" key="6">
    <source>
        <dbReference type="Google" id="ProtNLM"/>
    </source>
</evidence>
<keyword evidence="5" id="KW-1185">Reference proteome</keyword>
<keyword evidence="2" id="KW-0472">Membrane</keyword>
<evidence type="ECO:0000313" key="5">
    <source>
        <dbReference type="Proteomes" id="UP001165080"/>
    </source>
</evidence>
<evidence type="ECO:0000313" key="4">
    <source>
        <dbReference type="EMBL" id="GLC48767.1"/>
    </source>
</evidence>
<gene>
    <name evidence="4" type="primary">PLEST005787</name>
    <name evidence="4" type="ORF">PLESTB_000145800</name>
</gene>
<feature type="chain" id="PRO_5040980920" description="Transmembrane protein" evidence="3">
    <location>
        <begin position="26"/>
        <end position="209"/>
    </location>
</feature>
<accession>A0A9W6BAY5</accession>
<evidence type="ECO:0000256" key="2">
    <source>
        <dbReference type="SAM" id="Phobius"/>
    </source>
</evidence>
<name>A0A9W6BAY5_9CHLO</name>
<comment type="caution">
    <text evidence="4">The sequence shown here is derived from an EMBL/GenBank/DDBJ whole genome shotgun (WGS) entry which is preliminary data.</text>
</comment>
<feature type="region of interest" description="Disordered" evidence="1">
    <location>
        <begin position="153"/>
        <end position="181"/>
    </location>
</feature>
<feature type="transmembrane region" description="Helical" evidence="2">
    <location>
        <begin position="120"/>
        <end position="145"/>
    </location>
</feature>
<sequence length="209" mass="22344">MASTDRTCWFFIFASIMATLRQIQPFTGRRLSSVAVPCRTRVVKVQCLNQQSKQSAGLYNQEAKAGSNLPLAISVALGSIGLIARTAFAEEVVSQSAPTISPEDVEILAASSSGSGIDQVLVSLLFGVVVLLLVVLTGGVAYMNISQWLDNRQEKEDRDKATKDVALGSTASEAKSDTDGGEVISLKRASRIKKEKGKGFAAAEFTSRR</sequence>
<evidence type="ECO:0000256" key="1">
    <source>
        <dbReference type="SAM" id="MobiDB-lite"/>
    </source>
</evidence>
<dbReference type="AlphaFoldDB" id="A0A9W6BAY5"/>
<organism evidence="4 5">
    <name type="scientific">Pleodorina starrii</name>
    <dbReference type="NCBI Taxonomy" id="330485"/>
    <lineage>
        <taxon>Eukaryota</taxon>
        <taxon>Viridiplantae</taxon>
        <taxon>Chlorophyta</taxon>
        <taxon>core chlorophytes</taxon>
        <taxon>Chlorophyceae</taxon>
        <taxon>CS clade</taxon>
        <taxon>Chlamydomonadales</taxon>
        <taxon>Volvocaceae</taxon>
        <taxon>Pleodorina</taxon>
    </lineage>
</organism>
<reference evidence="4 5" key="1">
    <citation type="journal article" date="2023" name="Commun. Biol.">
        <title>Reorganization of the ancestral sex-determining regions during the evolution of trioecy in Pleodorina starrii.</title>
        <authorList>
            <person name="Takahashi K."/>
            <person name="Suzuki S."/>
            <person name="Kawai-Toyooka H."/>
            <person name="Yamamoto K."/>
            <person name="Hamaji T."/>
            <person name="Ootsuki R."/>
            <person name="Yamaguchi H."/>
            <person name="Kawachi M."/>
            <person name="Higashiyama T."/>
            <person name="Nozaki H."/>
        </authorList>
    </citation>
    <scope>NUCLEOTIDE SEQUENCE [LARGE SCALE GENOMIC DNA]</scope>
    <source>
        <strain evidence="4 5">NIES-4479</strain>
    </source>
</reference>
<feature type="signal peptide" evidence="3">
    <location>
        <begin position="1"/>
        <end position="25"/>
    </location>
</feature>
<proteinExistence type="predicted"/>
<feature type="compositionally biased region" description="Basic and acidic residues" evidence="1">
    <location>
        <begin position="153"/>
        <end position="163"/>
    </location>
</feature>
<evidence type="ECO:0000256" key="3">
    <source>
        <dbReference type="SAM" id="SignalP"/>
    </source>
</evidence>
<keyword evidence="2" id="KW-1133">Transmembrane helix</keyword>
<keyword evidence="3" id="KW-0732">Signal</keyword>
<dbReference type="EMBL" id="BRXU01000002">
    <property type="protein sequence ID" value="GLC48767.1"/>
    <property type="molecule type" value="Genomic_DNA"/>
</dbReference>
<protein>
    <recommendedName>
        <fullName evidence="6">Transmembrane protein</fullName>
    </recommendedName>
</protein>